<evidence type="ECO:0000313" key="2">
    <source>
        <dbReference type="Proteomes" id="UP000729402"/>
    </source>
</evidence>
<name>A0A8J5VUC4_ZIZPA</name>
<protein>
    <submittedName>
        <fullName evidence="1">Uncharacterized protein</fullName>
    </submittedName>
</protein>
<dbReference type="AlphaFoldDB" id="A0A8J5VUC4"/>
<dbReference type="Proteomes" id="UP000729402">
    <property type="component" value="Unassembled WGS sequence"/>
</dbReference>
<dbReference type="EMBL" id="JAAALK010000282">
    <property type="protein sequence ID" value="KAG8081180.1"/>
    <property type="molecule type" value="Genomic_DNA"/>
</dbReference>
<accession>A0A8J5VUC4</accession>
<reference evidence="1" key="1">
    <citation type="journal article" date="2021" name="bioRxiv">
        <title>Whole Genome Assembly and Annotation of Northern Wild Rice, Zizania palustris L., Supports a Whole Genome Duplication in the Zizania Genus.</title>
        <authorList>
            <person name="Haas M."/>
            <person name="Kono T."/>
            <person name="Macchietto M."/>
            <person name="Millas R."/>
            <person name="McGilp L."/>
            <person name="Shao M."/>
            <person name="Duquette J."/>
            <person name="Hirsch C.N."/>
            <person name="Kimball J."/>
        </authorList>
    </citation>
    <scope>NUCLEOTIDE SEQUENCE</scope>
    <source>
        <tissue evidence="1">Fresh leaf tissue</tissue>
    </source>
</reference>
<gene>
    <name evidence="1" type="ORF">GUJ93_ZPchr0007g4424</name>
</gene>
<dbReference type="OrthoDB" id="1751483at2759"/>
<proteinExistence type="predicted"/>
<organism evidence="1 2">
    <name type="scientific">Zizania palustris</name>
    <name type="common">Northern wild rice</name>
    <dbReference type="NCBI Taxonomy" id="103762"/>
    <lineage>
        <taxon>Eukaryota</taxon>
        <taxon>Viridiplantae</taxon>
        <taxon>Streptophyta</taxon>
        <taxon>Embryophyta</taxon>
        <taxon>Tracheophyta</taxon>
        <taxon>Spermatophyta</taxon>
        <taxon>Magnoliopsida</taxon>
        <taxon>Liliopsida</taxon>
        <taxon>Poales</taxon>
        <taxon>Poaceae</taxon>
        <taxon>BOP clade</taxon>
        <taxon>Oryzoideae</taxon>
        <taxon>Oryzeae</taxon>
        <taxon>Zizaniinae</taxon>
        <taxon>Zizania</taxon>
    </lineage>
</organism>
<sequence>MLALRASRGCASPQHAYYHADKILELVHGDICGPITLTTLGGNRYFLLLGTFVSRLGGREMVASLNITFFIIHWIWNFQLRASMIYQIGFFYPCNVRRAFVYHSGVDILVMAC</sequence>
<comment type="caution">
    <text evidence="1">The sequence shown here is derived from an EMBL/GenBank/DDBJ whole genome shotgun (WGS) entry which is preliminary data.</text>
</comment>
<evidence type="ECO:0000313" key="1">
    <source>
        <dbReference type="EMBL" id="KAG8081180.1"/>
    </source>
</evidence>
<reference evidence="1" key="2">
    <citation type="submission" date="2021-02" db="EMBL/GenBank/DDBJ databases">
        <authorList>
            <person name="Kimball J.A."/>
            <person name="Haas M.W."/>
            <person name="Macchietto M."/>
            <person name="Kono T."/>
            <person name="Duquette J."/>
            <person name="Shao M."/>
        </authorList>
    </citation>
    <scope>NUCLEOTIDE SEQUENCE</scope>
    <source>
        <tissue evidence="1">Fresh leaf tissue</tissue>
    </source>
</reference>
<keyword evidence="2" id="KW-1185">Reference proteome</keyword>